<name>A0A194X4Z7_MOLSC</name>
<dbReference type="AlphaFoldDB" id="A0A194X4Z7"/>
<sequence>MIWEHLRPRARDTSGSESVIQGDGLAILRACQQLNEEIAIPLYEKETLQIRVESDRTKWLAIESSLGASWTIPNIQHPLCESFKNLPYGELQGIQIWIDAPENITQLFCISRNVRHLVNLLDQAGKLPAVSIHLSNTSNKTWAEQDGTAQRSLPGRYAKPDYFVALLPFCRLRNISQASLHVPNGFIEEGNVDLQLMEQVMGRNMPFGSFTGDDEQIWYDNEMQTDLDDIYMHLERELDTMTGLDPNMLRLERFMSWYDDNGESEYVREFQRMLSDQRLVYTLDIEQRHAYLLTFNPLSANMQRMRLQLDLASRFRKVGFPLERRWDMQKYIEYRRYVEKTSRHAGDIDLAKMVDEEVMAQMKSGWSKEAWRDYYSEGIPPLDDDSQDIEEFYLQMGDVDALSYGLSAEEKPQDFARIHAREQEQSIDFGAGEEKRMALESLLRVPVDSDLRRSIDGEVLQQSGLLVEGWDTGLQMMSSLGL</sequence>
<dbReference type="RefSeq" id="XP_018069499.1">
    <property type="nucleotide sequence ID" value="XM_018222668.1"/>
</dbReference>
<dbReference type="Proteomes" id="UP000070700">
    <property type="component" value="Unassembled WGS sequence"/>
</dbReference>
<evidence type="ECO:0000313" key="2">
    <source>
        <dbReference type="Proteomes" id="UP000070700"/>
    </source>
</evidence>
<keyword evidence="2" id="KW-1185">Reference proteome</keyword>
<evidence type="ECO:0000313" key="1">
    <source>
        <dbReference type="EMBL" id="KUJ15144.1"/>
    </source>
</evidence>
<dbReference type="OrthoDB" id="3940621at2759"/>
<dbReference type="InParanoid" id="A0A194X4Z7"/>
<gene>
    <name evidence="1" type="ORF">LY89DRAFT_783350</name>
</gene>
<proteinExistence type="predicted"/>
<organism evidence="1 2">
    <name type="scientific">Mollisia scopiformis</name>
    <name type="common">Conifer needle endophyte fungus</name>
    <name type="synonym">Phialocephala scopiformis</name>
    <dbReference type="NCBI Taxonomy" id="149040"/>
    <lineage>
        <taxon>Eukaryota</taxon>
        <taxon>Fungi</taxon>
        <taxon>Dikarya</taxon>
        <taxon>Ascomycota</taxon>
        <taxon>Pezizomycotina</taxon>
        <taxon>Leotiomycetes</taxon>
        <taxon>Helotiales</taxon>
        <taxon>Mollisiaceae</taxon>
        <taxon>Mollisia</taxon>
    </lineage>
</organism>
<dbReference type="EMBL" id="KQ947418">
    <property type="protein sequence ID" value="KUJ15144.1"/>
    <property type="molecule type" value="Genomic_DNA"/>
</dbReference>
<dbReference type="KEGG" id="psco:LY89DRAFT_783350"/>
<accession>A0A194X4Z7</accession>
<protein>
    <submittedName>
        <fullName evidence="1">Uncharacterized protein</fullName>
    </submittedName>
</protein>
<reference evidence="1 2" key="1">
    <citation type="submission" date="2015-10" db="EMBL/GenBank/DDBJ databases">
        <title>Full genome of DAOMC 229536 Phialocephala scopiformis, a fungal endophyte of spruce producing the potent anti-insectan compound rugulosin.</title>
        <authorList>
            <consortium name="DOE Joint Genome Institute"/>
            <person name="Walker A.K."/>
            <person name="Frasz S.L."/>
            <person name="Seifert K.A."/>
            <person name="Miller J.D."/>
            <person name="Mondo S.J."/>
            <person name="Labutti K."/>
            <person name="Lipzen A."/>
            <person name="Dockter R."/>
            <person name="Kennedy M."/>
            <person name="Grigoriev I.V."/>
            <person name="Spatafora J.W."/>
        </authorList>
    </citation>
    <scope>NUCLEOTIDE SEQUENCE [LARGE SCALE GENOMIC DNA]</scope>
    <source>
        <strain evidence="1 2">CBS 120377</strain>
    </source>
</reference>
<dbReference type="GeneID" id="28832394"/>